<keyword evidence="3 4" id="KW-0067">ATP-binding</keyword>
<reference evidence="7" key="1">
    <citation type="journal article" date="2014" name="Stand. Genomic Sci.">
        <title>Complete genome sequence of Anabaena variabilis ATCC 29413.</title>
        <authorList>
            <person name="Thiel T."/>
            <person name="Pratte B.S."/>
            <person name="Zhong J."/>
            <person name="Goodwin L."/>
            <person name="Copeland A."/>
            <person name="Lucas S."/>
            <person name="Han C."/>
            <person name="Pitluck S."/>
            <person name="Land M.L."/>
            <person name="Kyrpides N.C."/>
            <person name="Woyke T."/>
        </authorList>
    </citation>
    <scope>NUCLEOTIDE SEQUENCE [LARGE SCALE GENOMIC DNA]</scope>
    <source>
        <strain evidence="7">ATCC 29413 / PCC 7937</strain>
    </source>
</reference>
<dbReference type="KEGG" id="ava:Ava_2095"/>
<keyword evidence="6" id="KW-0436">Ligase</keyword>
<feature type="binding site" evidence="4">
    <location>
        <begin position="161"/>
        <end position="169"/>
    </location>
    <ligand>
        <name>ATP</name>
        <dbReference type="ChEBI" id="CHEBI:30616"/>
    </ligand>
</feature>
<proteinExistence type="inferred from homology"/>
<dbReference type="Pfam" id="PF01812">
    <property type="entry name" value="5-FTHF_cyc-lig"/>
    <property type="match status" value="1"/>
</dbReference>
<dbReference type="NCBIfam" id="TIGR02727">
    <property type="entry name" value="MTHFS_bact"/>
    <property type="match status" value="1"/>
</dbReference>
<dbReference type="AlphaFoldDB" id="Q3MBB9"/>
<dbReference type="STRING" id="240292.Ava_2095"/>
<dbReference type="EC" id="6.3.3.2" evidence="5"/>
<dbReference type="InterPro" id="IPR037171">
    <property type="entry name" value="NagB/RpiA_transferase-like"/>
</dbReference>
<dbReference type="PANTHER" id="PTHR23407:SF1">
    <property type="entry name" value="5-FORMYLTETRAHYDROFOLATE CYCLO-LIGASE"/>
    <property type="match status" value="1"/>
</dbReference>
<dbReference type="HOGENOM" id="CLU_066245_1_1_3"/>
<dbReference type="GO" id="GO:0009396">
    <property type="term" value="P:folic acid-containing compound biosynthetic process"/>
    <property type="evidence" value="ECO:0007669"/>
    <property type="project" value="TreeGrafter"/>
</dbReference>
<dbReference type="Proteomes" id="UP000002533">
    <property type="component" value="Chromosome"/>
</dbReference>
<organism evidence="6 7">
    <name type="scientific">Trichormus variabilis (strain ATCC 29413 / PCC 7937)</name>
    <name type="common">Anabaena variabilis</name>
    <dbReference type="NCBI Taxonomy" id="240292"/>
    <lineage>
        <taxon>Bacteria</taxon>
        <taxon>Bacillati</taxon>
        <taxon>Cyanobacteriota</taxon>
        <taxon>Cyanophyceae</taxon>
        <taxon>Nostocales</taxon>
        <taxon>Nostocaceae</taxon>
        <taxon>Trichormus</taxon>
    </lineage>
</organism>
<evidence type="ECO:0000256" key="3">
    <source>
        <dbReference type="ARBA" id="ARBA00022840"/>
    </source>
</evidence>
<comment type="similarity">
    <text evidence="1 5">Belongs to the 5-formyltetrahydrofolate cyclo-ligase family.</text>
</comment>
<dbReference type="GO" id="GO:0005524">
    <property type="term" value="F:ATP binding"/>
    <property type="evidence" value="ECO:0007669"/>
    <property type="project" value="UniProtKB-KW"/>
</dbReference>
<evidence type="ECO:0000256" key="2">
    <source>
        <dbReference type="ARBA" id="ARBA00022741"/>
    </source>
</evidence>
<dbReference type="GO" id="GO:0030272">
    <property type="term" value="F:5-formyltetrahydrofolate cyclo-ligase activity"/>
    <property type="evidence" value="ECO:0007669"/>
    <property type="project" value="UniProtKB-EC"/>
</dbReference>
<dbReference type="Gene3D" id="3.40.50.10420">
    <property type="entry name" value="NagB/RpiA/CoA transferase-like"/>
    <property type="match status" value="1"/>
</dbReference>
<sequence length="218" mass="25034">MGGWVMGNVFVTCSPYSAPHTPSLNLRPVNDHQLLTKSQLRRSLIKTRQSMSVEEWREKSDRISYLLQSSTLFTQAKTVLAYFSFRQEPDISSLFAHTHHRWGFPRCVDQSLRWHSWIPKDSLNINAYGIKEPEPQAPTIDPEEVDLILVPSVACNYQGYRLGYGGGYYDRLLSSPEWSKKPTIGIVFDFAYLPQLPKENWDQPLQAVLTETSFHVNS</sequence>
<comment type="cofactor">
    <cofactor evidence="5">
        <name>Mg(2+)</name>
        <dbReference type="ChEBI" id="CHEBI:18420"/>
    </cofactor>
</comment>
<evidence type="ECO:0000256" key="4">
    <source>
        <dbReference type="PIRSR" id="PIRSR006806-1"/>
    </source>
</evidence>
<dbReference type="PIRSF" id="PIRSF006806">
    <property type="entry name" value="FTHF_cligase"/>
    <property type="match status" value="1"/>
</dbReference>
<dbReference type="RefSeq" id="WP_011318886.1">
    <property type="nucleotide sequence ID" value="NC_007413.1"/>
</dbReference>
<dbReference type="GeneID" id="58724775"/>
<gene>
    <name evidence="6" type="ordered locus">Ava_2095</name>
</gene>
<feature type="binding site" evidence="4">
    <location>
        <position position="88"/>
    </location>
    <ligand>
        <name>substrate</name>
    </ligand>
</feature>
<keyword evidence="2 4" id="KW-0547">Nucleotide-binding</keyword>
<evidence type="ECO:0000256" key="5">
    <source>
        <dbReference type="RuleBase" id="RU361279"/>
    </source>
</evidence>
<keyword evidence="5" id="KW-0479">Metal-binding</keyword>
<keyword evidence="5" id="KW-0460">Magnesium</keyword>
<evidence type="ECO:0000256" key="1">
    <source>
        <dbReference type="ARBA" id="ARBA00010638"/>
    </source>
</evidence>
<dbReference type="InterPro" id="IPR024185">
    <property type="entry name" value="FTHF_cligase-like_sf"/>
</dbReference>
<feature type="binding site" evidence="4">
    <location>
        <begin position="37"/>
        <end position="41"/>
    </location>
    <ligand>
        <name>ATP</name>
        <dbReference type="ChEBI" id="CHEBI:30616"/>
    </ligand>
</feature>
<protein>
    <recommendedName>
        <fullName evidence="5">5-formyltetrahydrofolate cyclo-ligase</fullName>
        <ecNumber evidence="5">6.3.3.2</ecNumber>
    </recommendedName>
</protein>
<dbReference type="PANTHER" id="PTHR23407">
    <property type="entry name" value="ATPASE INHIBITOR/5-FORMYLTETRAHYDROFOLATE CYCLO-LIGASE"/>
    <property type="match status" value="1"/>
</dbReference>
<evidence type="ECO:0000313" key="7">
    <source>
        <dbReference type="Proteomes" id="UP000002533"/>
    </source>
</evidence>
<dbReference type="SUPFAM" id="SSF100950">
    <property type="entry name" value="NagB/RpiA/CoA transferase-like"/>
    <property type="match status" value="1"/>
</dbReference>
<evidence type="ECO:0000313" key="6">
    <source>
        <dbReference type="EMBL" id="ABA21717.1"/>
    </source>
</evidence>
<dbReference type="GO" id="GO:0035999">
    <property type="term" value="P:tetrahydrofolate interconversion"/>
    <property type="evidence" value="ECO:0007669"/>
    <property type="project" value="TreeGrafter"/>
</dbReference>
<name>Q3MBB9_TRIV2</name>
<dbReference type="eggNOG" id="COG0212">
    <property type="taxonomic scope" value="Bacteria"/>
</dbReference>
<accession>Q3MBB9</accession>
<dbReference type="GO" id="GO:0046872">
    <property type="term" value="F:metal ion binding"/>
    <property type="evidence" value="ECO:0007669"/>
    <property type="project" value="UniProtKB-KW"/>
</dbReference>
<dbReference type="InterPro" id="IPR002698">
    <property type="entry name" value="FTHF_cligase"/>
</dbReference>
<dbReference type="EMBL" id="CP000117">
    <property type="protein sequence ID" value="ABA21717.1"/>
    <property type="molecule type" value="Genomic_DNA"/>
</dbReference>
<comment type="catalytic activity">
    <reaction evidence="5">
        <text>(6S)-5-formyl-5,6,7,8-tetrahydrofolate + ATP = (6R)-5,10-methenyltetrahydrofolate + ADP + phosphate</text>
        <dbReference type="Rhea" id="RHEA:10488"/>
        <dbReference type="ChEBI" id="CHEBI:30616"/>
        <dbReference type="ChEBI" id="CHEBI:43474"/>
        <dbReference type="ChEBI" id="CHEBI:57455"/>
        <dbReference type="ChEBI" id="CHEBI:57457"/>
        <dbReference type="ChEBI" id="CHEBI:456216"/>
        <dbReference type="EC" id="6.3.3.2"/>
    </reaction>
</comment>